<dbReference type="Pfam" id="PF01381">
    <property type="entry name" value="HTH_3"/>
    <property type="match status" value="1"/>
</dbReference>
<protein>
    <submittedName>
        <fullName evidence="2">ORF2</fullName>
    </submittedName>
</protein>
<evidence type="ECO:0000259" key="1">
    <source>
        <dbReference type="PROSITE" id="PS50943"/>
    </source>
</evidence>
<gene>
    <name evidence="2" type="primary">orf2</name>
</gene>
<sequence>MSRKSIVTAIKNRRVDANLTQKELADQVGMSEKTYQRLESGVADMKISQYYSILKALNITDLDIVLDTYDVDAATPWDVAAAARLLLPETRNNLVASIMSEWRRVNGSLMLISTLKPSVSLH</sequence>
<dbReference type="SMART" id="SM00530">
    <property type="entry name" value="HTH_XRE"/>
    <property type="match status" value="1"/>
</dbReference>
<dbReference type="Proteomes" id="UP000001159">
    <property type="component" value="Segment"/>
</dbReference>
<name>Q8H9R3_9CAUD</name>
<proteinExistence type="predicted"/>
<dbReference type="Gene3D" id="1.10.260.40">
    <property type="entry name" value="lambda repressor-like DNA-binding domains"/>
    <property type="match status" value="1"/>
</dbReference>
<dbReference type="CDD" id="cd00093">
    <property type="entry name" value="HTH_XRE"/>
    <property type="match status" value="1"/>
</dbReference>
<dbReference type="EMBL" id="AY133112">
    <property type="protein sequence ID" value="AAN12329.1"/>
    <property type="molecule type" value="Genomic_DNA"/>
</dbReference>
<evidence type="ECO:0000313" key="3">
    <source>
        <dbReference type="Proteomes" id="UP000001159"/>
    </source>
</evidence>
<dbReference type="InterPro" id="IPR010982">
    <property type="entry name" value="Lambda_DNA-bd_dom_sf"/>
</dbReference>
<feature type="domain" description="HTH cro/C1-type" evidence="1">
    <location>
        <begin position="10"/>
        <end position="65"/>
    </location>
</feature>
<dbReference type="KEGG" id="vg:956131"/>
<accession>Q8H9R3</accession>
<reference evidence="2 3" key="1">
    <citation type="journal article" date="2002" name="J. Appl. Microbiol.">
        <title>The complete nucleotide sequence of the Vibrio harveyi bacteriophage VHML.</title>
        <authorList>
            <person name="Oakey H.J."/>
            <person name="Cullen B.R."/>
            <person name="Owens L."/>
        </authorList>
    </citation>
    <scope>NUCLEOTIDE SEQUENCE</scope>
</reference>
<dbReference type="InterPro" id="IPR001387">
    <property type="entry name" value="Cro/C1-type_HTH"/>
</dbReference>
<dbReference type="SUPFAM" id="SSF47413">
    <property type="entry name" value="lambda repressor-like DNA-binding domains"/>
    <property type="match status" value="1"/>
</dbReference>
<organism evidence="2 3">
    <name type="scientific">Vibrio phage VHML</name>
    <dbReference type="NCBI Taxonomy" id="207597"/>
    <lineage>
        <taxon>Viruses</taxon>
        <taxon>Duplodnaviria</taxon>
        <taxon>Heunggongvirae</taxon>
        <taxon>Uroviricota</taxon>
        <taxon>Caudoviricetes</taxon>
        <taxon>Vhmlvirus</taxon>
        <taxon>Vhmlvirus VHML</taxon>
    </lineage>
</organism>
<dbReference type="GO" id="GO:0003677">
    <property type="term" value="F:DNA binding"/>
    <property type="evidence" value="ECO:0007669"/>
    <property type="project" value="InterPro"/>
</dbReference>
<dbReference type="RefSeq" id="NP_758895.1">
    <property type="nucleotide sequence ID" value="NC_004456.1"/>
</dbReference>
<dbReference type="SMR" id="Q8H9R3"/>
<keyword evidence="3" id="KW-1185">Reference proteome</keyword>
<dbReference type="OrthoDB" id="19827at10239"/>
<evidence type="ECO:0000313" key="2">
    <source>
        <dbReference type="EMBL" id="AAN12329.1"/>
    </source>
</evidence>
<dbReference type="PROSITE" id="PS50943">
    <property type="entry name" value="HTH_CROC1"/>
    <property type="match status" value="1"/>
</dbReference>